<dbReference type="Proteomes" id="UP000031737">
    <property type="component" value="Unassembled WGS sequence"/>
</dbReference>
<proteinExistence type="predicted"/>
<gene>
    <name evidence="1" type="ORF">TRSC58_03763</name>
</gene>
<dbReference type="OrthoDB" id="337581at2759"/>
<sequence length="189" mass="21192">MHTRNAQSFPALLTDLALDTYANHLISQSKLPETDSISGMATGAASLEETLAPLQLIYGKVFTLAVGIALHGAESIIRYVAYDTCEPNDCVSHSEQHDQQRHLEVEGASGNSSGRCLYFVGEHRLFSPYYCPCGAYGYQGIRRQEVWLCKHLLALRMALVLEEKDLVKDVICERKITRRQLQEMMQSLD</sequence>
<evidence type="ECO:0000313" key="1">
    <source>
        <dbReference type="EMBL" id="ESL08532.1"/>
    </source>
</evidence>
<dbReference type="GO" id="GO:0097196">
    <property type="term" value="C:Shu complex"/>
    <property type="evidence" value="ECO:0007669"/>
    <property type="project" value="TreeGrafter"/>
</dbReference>
<dbReference type="VEuPathDB" id="TriTrypDB:TRSC58_03763"/>
<dbReference type="PANTHER" id="PTHR28498:SF1">
    <property type="entry name" value="ZINC FINGER SWIM DOMAIN-CONTAINING PROTEIN 7"/>
    <property type="match status" value="1"/>
</dbReference>
<name>A0A061J5F0_TRYRA</name>
<evidence type="ECO:0000313" key="2">
    <source>
        <dbReference type="Proteomes" id="UP000031737"/>
    </source>
</evidence>
<dbReference type="GO" id="GO:0000724">
    <property type="term" value="P:double-strand break repair via homologous recombination"/>
    <property type="evidence" value="ECO:0007669"/>
    <property type="project" value="TreeGrafter"/>
</dbReference>
<reference evidence="1 2" key="1">
    <citation type="submission" date="2013-07" db="EMBL/GenBank/DDBJ databases">
        <authorList>
            <person name="Stoco P.H."/>
            <person name="Wagner G."/>
            <person name="Gerber A."/>
            <person name="Zaha A."/>
            <person name="Thompson C."/>
            <person name="Bartholomeu D.C."/>
            <person name="Luckemeyer D.D."/>
            <person name="Bahia D."/>
            <person name="Loreto E."/>
            <person name="Prestes E.B."/>
            <person name="Lima F.M."/>
            <person name="Rodrigues-Luiz G."/>
            <person name="Vallejo G.A."/>
            <person name="Filho J.F."/>
            <person name="Monteiro K.M."/>
            <person name="Tyler K.M."/>
            <person name="de Almeida L.G."/>
            <person name="Ortiz M.F."/>
            <person name="Siervo M.A."/>
            <person name="de Moraes M.H."/>
            <person name="Cunha O.L."/>
            <person name="Mendonca-Neto R."/>
            <person name="Silva R."/>
            <person name="Teixeira S.M."/>
            <person name="Murta S.M."/>
            <person name="Sincero T.C."/>
            <person name="Mendes T.A."/>
            <person name="Urmenyi T.P."/>
            <person name="Silva V.G."/>
            <person name="da Rocha W.D."/>
            <person name="Andersson B."/>
            <person name="Romanha A.J."/>
            <person name="Steindel M."/>
            <person name="de Vasconcelos A.T."/>
            <person name="Grisard E.C."/>
        </authorList>
    </citation>
    <scope>NUCLEOTIDE SEQUENCE [LARGE SCALE GENOMIC DNA]</scope>
    <source>
        <strain evidence="1 2">SC58</strain>
    </source>
</reference>
<keyword evidence="2" id="KW-1185">Reference proteome</keyword>
<dbReference type="EMBL" id="AUPL01003763">
    <property type="protein sequence ID" value="ESL08532.1"/>
    <property type="molecule type" value="Genomic_DNA"/>
</dbReference>
<evidence type="ECO:0008006" key="3">
    <source>
        <dbReference type="Google" id="ProtNLM"/>
    </source>
</evidence>
<comment type="caution">
    <text evidence="1">The sequence shown here is derived from an EMBL/GenBank/DDBJ whole genome shotgun (WGS) entry which is preliminary data.</text>
</comment>
<dbReference type="AlphaFoldDB" id="A0A061J5F0"/>
<dbReference type="PANTHER" id="PTHR28498">
    <property type="entry name" value="ZINC FINGER SWIM DOMAIN-CONTAINING PROTEIN 7"/>
    <property type="match status" value="1"/>
</dbReference>
<accession>A0A061J5F0</accession>
<protein>
    <recommendedName>
        <fullName evidence="3">SWIM-type domain-containing protein</fullName>
    </recommendedName>
</protein>
<organism evidence="1 2">
    <name type="scientific">Trypanosoma rangeli SC58</name>
    <dbReference type="NCBI Taxonomy" id="429131"/>
    <lineage>
        <taxon>Eukaryota</taxon>
        <taxon>Discoba</taxon>
        <taxon>Euglenozoa</taxon>
        <taxon>Kinetoplastea</taxon>
        <taxon>Metakinetoplastina</taxon>
        <taxon>Trypanosomatida</taxon>
        <taxon>Trypanosomatidae</taxon>
        <taxon>Trypanosoma</taxon>
        <taxon>Herpetosoma</taxon>
    </lineage>
</organism>